<dbReference type="PANTHER" id="PTHR32063">
    <property type="match status" value="1"/>
</dbReference>
<feature type="transmembrane region" description="Helical" evidence="1">
    <location>
        <begin position="571"/>
        <end position="589"/>
    </location>
</feature>
<dbReference type="RefSeq" id="WP_284360618.1">
    <property type="nucleotide sequence ID" value="NZ_BPFZ01000012.1"/>
</dbReference>
<keyword evidence="1" id="KW-0472">Membrane</keyword>
<name>A0ABQ4PXC4_9PROT</name>
<dbReference type="Gene3D" id="3.30.70.1320">
    <property type="entry name" value="Multidrug efflux transporter AcrB pore domain like"/>
    <property type="match status" value="1"/>
</dbReference>
<evidence type="ECO:0000313" key="2">
    <source>
        <dbReference type="EMBL" id="GIU67647.1"/>
    </source>
</evidence>
<dbReference type="Proteomes" id="UP001161064">
    <property type="component" value="Unassembled WGS sequence"/>
</dbReference>
<dbReference type="EMBL" id="BPFZ01000012">
    <property type="protein sequence ID" value="GIU67647.1"/>
    <property type="molecule type" value="Genomic_DNA"/>
</dbReference>
<dbReference type="SUPFAM" id="SSF82693">
    <property type="entry name" value="Multidrug efflux transporter AcrB pore domain, PN1, PN2, PC1 and PC2 subdomains"/>
    <property type="match status" value="3"/>
</dbReference>
<gene>
    <name evidence="2" type="ORF">PsB1_1801</name>
</gene>
<feature type="transmembrane region" description="Helical" evidence="1">
    <location>
        <begin position="359"/>
        <end position="377"/>
    </location>
</feature>
<dbReference type="Gene3D" id="1.20.1640.10">
    <property type="entry name" value="Multidrug efflux transporter AcrB transmembrane domain"/>
    <property type="match status" value="3"/>
</dbReference>
<dbReference type="Pfam" id="PF00873">
    <property type="entry name" value="ACR_tran"/>
    <property type="match status" value="2"/>
</dbReference>
<feature type="transmembrane region" description="Helical" evidence="1">
    <location>
        <begin position="12"/>
        <end position="31"/>
    </location>
</feature>
<evidence type="ECO:0000313" key="3">
    <source>
        <dbReference type="Proteomes" id="UP001161064"/>
    </source>
</evidence>
<feature type="transmembrane region" description="Helical" evidence="1">
    <location>
        <begin position="940"/>
        <end position="965"/>
    </location>
</feature>
<feature type="transmembrane region" description="Helical" evidence="1">
    <location>
        <begin position="389"/>
        <end position="405"/>
    </location>
</feature>
<reference evidence="2" key="1">
    <citation type="submission" date="2021-05" db="EMBL/GenBank/DDBJ databases">
        <authorList>
            <person name="Tanabe Y."/>
        </authorList>
    </citation>
    <scope>NUCLEOTIDE SEQUENCE</scope>
    <source>
        <strain evidence="2">BOTRYCO-1</strain>
    </source>
</reference>
<proteinExistence type="predicted"/>
<keyword evidence="3" id="KW-1185">Reference proteome</keyword>
<dbReference type="InterPro" id="IPR001036">
    <property type="entry name" value="Acrflvin-R"/>
</dbReference>
<dbReference type="Gene3D" id="3.30.2090.10">
    <property type="entry name" value="Multidrug efflux transporter AcrB TolC docking domain, DN and DC subdomains"/>
    <property type="match status" value="2"/>
</dbReference>
<dbReference type="SUPFAM" id="SSF82866">
    <property type="entry name" value="Multidrug efflux transporter AcrB transmembrane domain"/>
    <property type="match status" value="3"/>
</dbReference>
<dbReference type="Gene3D" id="3.30.70.1430">
    <property type="entry name" value="Multidrug efflux transporter AcrB pore domain"/>
    <property type="match status" value="2"/>
</dbReference>
<feature type="transmembrane region" description="Helical" evidence="1">
    <location>
        <begin position="914"/>
        <end position="934"/>
    </location>
</feature>
<dbReference type="PANTHER" id="PTHR32063:SF77">
    <property type="entry name" value="ACR FAMILY TRANSPORT PROTEIN"/>
    <property type="match status" value="1"/>
</dbReference>
<protein>
    <submittedName>
        <fullName evidence="2">Acriflavine resistance protein B</fullName>
    </submittedName>
</protein>
<reference evidence="2" key="2">
    <citation type="journal article" date="2023" name="ISME Commun">
        <title>Characterization of a bloom-associated alphaproteobacterial lineage, 'Candidatus Phycosocius': insights into freshwater algal-bacterial interactions.</title>
        <authorList>
            <person name="Tanabe Y."/>
            <person name="Yamaguchi H."/>
            <person name="Yoshida M."/>
            <person name="Kai A."/>
            <person name="Okazaki Y."/>
        </authorList>
    </citation>
    <scope>NUCLEOTIDE SEQUENCE</scope>
    <source>
        <strain evidence="2">BOTRYCO-1</strain>
    </source>
</reference>
<dbReference type="SUPFAM" id="SSF82714">
    <property type="entry name" value="Multidrug efflux transporter AcrB TolC docking domain, DN and DC subdomains"/>
    <property type="match status" value="2"/>
</dbReference>
<dbReference type="PRINTS" id="PR00702">
    <property type="entry name" value="ACRIFLAVINRP"/>
</dbReference>
<organism evidence="2 3">
    <name type="scientific">Candidatus Phycosocius spiralis</name>
    <dbReference type="NCBI Taxonomy" id="2815099"/>
    <lineage>
        <taxon>Bacteria</taxon>
        <taxon>Pseudomonadati</taxon>
        <taxon>Pseudomonadota</taxon>
        <taxon>Alphaproteobacteria</taxon>
        <taxon>Caulobacterales</taxon>
        <taxon>Caulobacterales incertae sedis</taxon>
        <taxon>Candidatus Phycosocius</taxon>
    </lineage>
</organism>
<accession>A0ABQ4PXC4</accession>
<dbReference type="Gene3D" id="3.30.70.1440">
    <property type="entry name" value="Multidrug efflux transporter AcrB pore domain"/>
    <property type="match status" value="1"/>
</dbReference>
<feature type="transmembrane region" description="Helical" evidence="1">
    <location>
        <begin position="888"/>
        <end position="907"/>
    </location>
</feature>
<feature type="transmembrane region" description="Helical" evidence="1">
    <location>
        <begin position="412"/>
        <end position="434"/>
    </location>
</feature>
<feature type="transmembrane region" description="Helical" evidence="1">
    <location>
        <begin position="483"/>
        <end position="503"/>
    </location>
</feature>
<keyword evidence="1" id="KW-0812">Transmembrane</keyword>
<feature type="transmembrane region" description="Helical" evidence="1">
    <location>
        <begin position="515"/>
        <end position="542"/>
    </location>
</feature>
<dbReference type="InterPro" id="IPR027463">
    <property type="entry name" value="AcrB_DN_DC_subdom"/>
</dbReference>
<comment type="caution">
    <text evidence="2">The sequence shown here is derived from an EMBL/GenBank/DDBJ whole genome shotgun (WGS) entry which is preliminary data.</text>
</comment>
<feature type="transmembrane region" description="Helical" evidence="1">
    <location>
        <begin position="986"/>
        <end position="1005"/>
    </location>
</feature>
<feature type="transmembrane region" description="Helical" evidence="1">
    <location>
        <begin position="1017"/>
        <end position="1043"/>
    </location>
</feature>
<sequence>MRNISSWAIKNPIAPILLFFVLTIMGIGAFFKLPINSNPDIEFPAFTVQVGLQGAAPSELENQIATKIEGALASIEGVKTMNTTLVTGSSTTFVELQIGTDISKAVDDARAAVSQVRSELPDGINEPQVARIDFNDQDPLVIYSVRGPDMATEDISWLIDREFSRQLLSVKGVSRVERWGGADREITVDLDPARLTAFGATVSQVSRALRGQNIDLPAGRSESGSGEQTIRAIGSAKTVNELRKTPIILESGRVVRLGDIADVRDGSSELRSIGRFNDQPVVMFQVLRSKTASSLKVYDAVRLKVEELKKTYPNLVIEPVFTPTDYVQESFDMSMETLFEGALLATLVVAVFLGGWRPVIGAAAIIAIALICLSWVVQATSGVHVSKTLLLAIGTVILGIVTFLIKDGRATFLAAIAIPLSTIPTFWMMGLLGFTLNDVTLLALALVAGILVDDAIVEIENIVRHIRMGKSPYAAALEAADEIGLAVVATTGTLVAVFAPVSFMTGIVGQFFKSFGLTVAVAVLFSLLVARLITPLLAAFILTRSPPEEEGEAGKRYIAFLEMALRNRWKTVGIGVSVMILSIMMLSLAPKTFTPTIDQGFVQMRIDLPPGLSPDEADARAREVAAIVMNRPETKSVVQSVNGDLTGATYFISLIERKHRSISQQEYEGVLRGEVGKVPGIRARFGGGWGSGGLSINLTSDDPDALATATARVMREMRKKQWAVDLRSTADLTRPELHIIPRREEAARLGVSISEIATAARLATTGDIELNLAKFNAGERQIPILVRLARENRADIEAIGALRVGTATGQTVPLTAVADIEFGGGEARITREGRQRVVTISSGLTANKQLGPALEELAKEDFYKNPGPGVTVKPDGDAEELGDMFGQFGSAVGLGILLIYCVLVLLFKDFLHPITILSVILLAPAGAFIALGLVQEPMSLPVMIGLLMLIGIVIKNSILLVDFVIEAQHRGVPRHEALIDAARKRSRPIIMTTIAMIAGMVPAALTTAGAGAFRHGMAIAVIGGLTLSTVLSLIFVPAVYTLIDDLDQRLKRFFSKVPTVSSEDRALALKEEVERRASQAAAE</sequence>
<feature type="transmembrane region" description="Helical" evidence="1">
    <location>
        <begin position="337"/>
        <end position="354"/>
    </location>
</feature>
<evidence type="ECO:0000256" key="1">
    <source>
        <dbReference type="SAM" id="Phobius"/>
    </source>
</evidence>
<feature type="transmembrane region" description="Helical" evidence="1">
    <location>
        <begin position="440"/>
        <end position="463"/>
    </location>
</feature>
<keyword evidence="1" id="KW-1133">Transmembrane helix</keyword>